<reference evidence="18" key="1">
    <citation type="submission" date="2025-08" db="UniProtKB">
        <authorList>
            <consortium name="RefSeq"/>
        </authorList>
    </citation>
    <scope>IDENTIFICATION</scope>
    <source>
        <tissue evidence="18">Leaf</tissue>
    </source>
</reference>
<evidence type="ECO:0000256" key="3">
    <source>
        <dbReference type="ARBA" id="ARBA00022679"/>
    </source>
</evidence>
<evidence type="ECO:0000256" key="7">
    <source>
        <dbReference type="ARBA" id="ARBA00022777"/>
    </source>
</evidence>
<keyword evidence="5" id="KW-0732">Signal</keyword>
<sequence>MKKSQFQSGSPLQVLSSFNYDFPKSYEEAQSEFDSSFDSFNSAMNWAIVASIITAVVGAAAMVAVVYFLIDCLKRAGTAIPNYARIATGDLEKSLQAIHSSPAGVISLAPSSISTEHNQELLDEFTNLMPRRFSLEELPSITNNYEELLGSGGYGDVYKGKLPDGTPVAVKLLRNADDSGTRKQFVEEVISIGTTHHINLVKLYGYCLGPPWRALVYEYMEKKSLDMFLLGEEDIKEIDWPRMHKIAVGAAKGIAYLHEECEPKIVHCDIKPGNILLDGNFSPKVADFGLAKLCKDGRISISGFRGTSNYAAPEMQEPNSVTYKCDVYSFGMLLLEIMERRRDHNANQSEPLSTLARQTWHMQQNNELSEMICWVPVTEREKAEDMLTVALLCVQHMPEARPEMSDVVKMLEGEKTFRRLKIRSSNSDRVPEMEDSPASKP</sequence>
<keyword evidence="3" id="KW-0808">Transferase</keyword>
<evidence type="ECO:0000256" key="5">
    <source>
        <dbReference type="ARBA" id="ARBA00022729"/>
    </source>
</evidence>
<dbReference type="InterPro" id="IPR008271">
    <property type="entry name" value="Ser/Thr_kinase_AS"/>
</dbReference>
<evidence type="ECO:0000256" key="2">
    <source>
        <dbReference type="ARBA" id="ARBA00022527"/>
    </source>
</evidence>
<dbReference type="RefSeq" id="XP_048133015.1">
    <property type="nucleotide sequence ID" value="XM_048277058.1"/>
</dbReference>
<dbReference type="InterPro" id="IPR017441">
    <property type="entry name" value="Protein_kinase_ATP_BS"/>
</dbReference>
<accession>A0ABM3H8T8</accession>
<gene>
    <name evidence="18" type="primary">LOC115733954</name>
</gene>
<evidence type="ECO:0000256" key="4">
    <source>
        <dbReference type="ARBA" id="ARBA00022692"/>
    </source>
</evidence>
<dbReference type="Pfam" id="PF00069">
    <property type="entry name" value="Pkinase"/>
    <property type="match status" value="1"/>
</dbReference>
<keyword evidence="2 13" id="KW-0723">Serine/threonine-protein kinase</keyword>
<dbReference type="GeneID" id="115733954"/>
<keyword evidence="7" id="KW-0418">Kinase</keyword>
<dbReference type="InterPro" id="IPR011009">
    <property type="entry name" value="Kinase-like_dom_sf"/>
</dbReference>
<dbReference type="SUPFAM" id="SSF56112">
    <property type="entry name" value="Protein kinase-like (PK-like)"/>
    <property type="match status" value="1"/>
</dbReference>
<evidence type="ECO:0000256" key="14">
    <source>
        <dbReference type="SAM" id="MobiDB-lite"/>
    </source>
</evidence>
<evidence type="ECO:0000256" key="6">
    <source>
        <dbReference type="ARBA" id="ARBA00022741"/>
    </source>
</evidence>
<evidence type="ECO:0000256" key="10">
    <source>
        <dbReference type="ARBA" id="ARBA00023136"/>
    </source>
</evidence>
<feature type="region of interest" description="Disordered" evidence="14">
    <location>
        <begin position="422"/>
        <end position="441"/>
    </location>
</feature>
<dbReference type="SMART" id="SM00220">
    <property type="entry name" value="S_TKc"/>
    <property type="match status" value="1"/>
</dbReference>
<dbReference type="PROSITE" id="PS50011">
    <property type="entry name" value="PROTEIN_KINASE_DOM"/>
    <property type="match status" value="1"/>
</dbReference>
<keyword evidence="17" id="KW-1185">Reference proteome</keyword>
<evidence type="ECO:0000256" key="15">
    <source>
        <dbReference type="SAM" id="Phobius"/>
    </source>
</evidence>
<dbReference type="InterPro" id="IPR000719">
    <property type="entry name" value="Prot_kinase_dom"/>
</dbReference>
<evidence type="ECO:0000256" key="9">
    <source>
        <dbReference type="ARBA" id="ARBA00022989"/>
    </source>
</evidence>
<keyword evidence="9 15" id="KW-1133">Transmembrane helix</keyword>
<keyword evidence="8 12" id="KW-0067">ATP-binding</keyword>
<evidence type="ECO:0000256" key="13">
    <source>
        <dbReference type="RuleBase" id="RU000304"/>
    </source>
</evidence>
<evidence type="ECO:0000313" key="17">
    <source>
        <dbReference type="Proteomes" id="UP000827889"/>
    </source>
</evidence>
<dbReference type="Gene3D" id="1.10.510.10">
    <property type="entry name" value="Transferase(Phosphotransferase) domain 1"/>
    <property type="match status" value="1"/>
</dbReference>
<organism evidence="17 18">
    <name type="scientific">Rhodamnia argentea</name>
    <dbReference type="NCBI Taxonomy" id="178133"/>
    <lineage>
        <taxon>Eukaryota</taxon>
        <taxon>Viridiplantae</taxon>
        <taxon>Streptophyta</taxon>
        <taxon>Embryophyta</taxon>
        <taxon>Tracheophyta</taxon>
        <taxon>Spermatophyta</taxon>
        <taxon>Magnoliopsida</taxon>
        <taxon>eudicotyledons</taxon>
        <taxon>Gunneridae</taxon>
        <taxon>Pentapetalae</taxon>
        <taxon>rosids</taxon>
        <taxon>malvids</taxon>
        <taxon>Myrtales</taxon>
        <taxon>Myrtaceae</taxon>
        <taxon>Myrtoideae</taxon>
        <taxon>Myrteae</taxon>
        <taxon>Australasian group</taxon>
        <taxon>Rhodamnia</taxon>
    </lineage>
</organism>
<proteinExistence type="inferred from homology"/>
<keyword evidence="4 15" id="KW-0812">Transmembrane</keyword>
<keyword evidence="6 12" id="KW-0547">Nucleotide-binding</keyword>
<evidence type="ECO:0000256" key="12">
    <source>
        <dbReference type="PROSITE-ProRule" id="PRU10141"/>
    </source>
</evidence>
<evidence type="ECO:0000256" key="11">
    <source>
        <dbReference type="ARBA" id="ARBA00023180"/>
    </source>
</evidence>
<feature type="transmembrane region" description="Helical" evidence="15">
    <location>
        <begin position="46"/>
        <end position="70"/>
    </location>
</feature>
<dbReference type="Gene3D" id="3.30.200.20">
    <property type="entry name" value="Phosphorylase Kinase, domain 1"/>
    <property type="match status" value="1"/>
</dbReference>
<keyword evidence="11" id="KW-0325">Glycoprotein</keyword>
<name>A0ABM3H8T8_9MYRT</name>
<evidence type="ECO:0000313" key="18">
    <source>
        <dbReference type="RefSeq" id="XP_048133015.1"/>
    </source>
</evidence>
<dbReference type="PROSITE" id="PS00108">
    <property type="entry name" value="PROTEIN_KINASE_ST"/>
    <property type="match status" value="1"/>
</dbReference>
<comment type="similarity">
    <text evidence="13">Belongs to the protein kinase superfamily.</text>
</comment>
<dbReference type="Proteomes" id="UP000827889">
    <property type="component" value="Chromosome 4"/>
</dbReference>
<keyword evidence="10 15" id="KW-0472">Membrane</keyword>
<feature type="domain" description="Protein kinase" evidence="16">
    <location>
        <begin position="143"/>
        <end position="417"/>
    </location>
</feature>
<feature type="binding site" evidence="12">
    <location>
        <position position="171"/>
    </location>
    <ligand>
        <name>ATP</name>
        <dbReference type="ChEBI" id="CHEBI:30616"/>
    </ligand>
</feature>
<protein>
    <submittedName>
        <fullName evidence="18">Rust resistance kinase Lr10-like</fullName>
    </submittedName>
</protein>
<dbReference type="InterPro" id="IPR045874">
    <property type="entry name" value="LRK10/LRL21-25-like"/>
</dbReference>
<evidence type="ECO:0000256" key="1">
    <source>
        <dbReference type="ARBA" id="ARBA00004479"/>
    </source>
</evidence>
<evidence type="ECO:0000256" key="8">
    <source>
        <dbReference type="ARBA" id="ARBA00022840"/>
    </source>
</evidence>
<dbReference type="PANTHER" id="PTHR27009">
    <property type="entry name" value="RUST RESISTANCE KINASE LR10-RELATED"/>
    <property type="match status" value="1"/>
</dbReference>
<evidence type="ECO:0000259" key="16">
    <source>
        <dbReference type="PROSITE" id="PS50011"/>
    </source>
</evidence>
<dbReference type="PROSITE" id="PS00107">
    <property type="entry name" value="PROTEIN_KINASE_ATP"/>
    <property type="match status" value="1"/>
</dbReference>
<comment type="subcellular location">
    <subcellularLocation>
        <location evidence="1">Membrane</location>
        <topology evidence="1">Single-pass type I membrane protein</topology>
    </subcellularLocation>
</comment>